<evidence type="ECO:0000256" key="1">
    <source>
        <dbReference type="SAM" id="MobiDB-lite"/>
    </source>
</evidence>
<proteinExistence type="predicted"/>
<feature type="region of interest" description="Disordered" evidence="1">
    <location>
        <begin position="1"/>
        <end position="24"/>
    </location>
</feature>
<protein>
    <submittedName>
        <fullName evidence="2">Hypp6091 protein</fullName>
    </submittedName>
</protein>
<dbReference type="Proteomes" id="UP000838412">
    <property type="component" value="Chromosome 11"/>
</dbReference>
<sequence>MIKGNGLWKKTQEAEDAAQNNDTRTTFRILKELGGGSAKKQVPIKSKDGETLKSKEEVLERWKEHFEEVPNQPNPTGPPLENDDDDNDENIEELDINCNDITEEEIEKAIRKLKNNKAPDFADDIALIENCEDGLQQATDDTRETAGRVGLKFNAKKCEVMGINTAAPPNIKIEDTAVKDIMKGVLIVRSLDLLSGGDKGESKKVDVTDDRWKSAAVLVETEWNCQLMSFWTQTLVPQLM</sequence>
<feature type="region of interest" description="Disordered" evidence="1">
    <location>
        <begin position="61"/>
        <end position="86"/>
    </location>
</feature>
<evidence type="ECO:0000313" key="2">
    <source>
        <dbReference type="EMBL" id="CAH1240757.1"/>
    </source>
</evidence>
<name>A0A8J9YNL9_BRALA</name>
<reference evidence="2" key="1">
    <citation type="submission" date="2022-01" db="EMBL/GenBank/DDBJ databases">
        <authorList>
            <person name="Braso-Vives M."/>
        </authorList>
    </citation>
    <scope>NUCLEOTIDE SEQUENCE</scope>
</reference>
<accession>A0A8J9YNL9</accession>
<dbReference type="EMBL" id="OV696696">
    <property type="protein sequence ID" value="CAH1240757.1"/>
    <property type="molecule type" value="Genomic_DNA"/>
</dbReference>
<evidence type="ECO:0000313" key="3">
    <source>
        <dbReference type="Proteomes" id="UP000838412"/>
    </source>
</evidence>
<dbReference type="OrthoDB" id="425681at2759"/>
<organism evidence="2 3">
    <name type="scientific">Branchiostoma lanceolatum</name>
    <name type="common">Common lancelet</name>
    <name type="synonym">Amphioxus lanceolatum</name>
    <dbReference type="NCBI Taxonomy" id="7740"/>
    <lineage>
        <taxon>Eukaryota</taxon>
        <taxon>Metazoa</taxon>
        <taxon>Chordata</taxon>
        <taxon>Cephalochordata</taxon>
        <taxon>Leptocardii</taxon>
        <taxon>Amphioxiformes</taxon>
        <taxon>Branchiostomatidae</taxon>
        <taxon>Branchiostoma</taxon>
    </lineage>
</organism>
<keyword evidence="3" id="KW-1185">Reference proteome</keyword>
<dbReference type="AlphaFoldDB" id="A0A8J9YNL9"/>
<feature type="region of interest" description="Disordered" evidence="1">
    <location>
        <begin position="34"/>
        <end position="53"/>
    </location>
</feature>
<gene>
    <name evidence="2" type="primary">Hypp6091</name>
    <name evidence="2" type="ORF">BLAG_LOCUS4596</name>
</gene>